<reference evidence="1 2" key="1">
    <citation type="journal article" date="2022" name="Nat. Plants">
        <title>Genomes of leafy and leafless Platanthera orchids illuminate the evolution of mycoheterotrophy.</title>
        <authorList>
            <person name="Li M.H."/>
            <person name="Liu K.W."/>
            <person name="Li Z."/>
            <person name="Lu H.C."/>
            <person name="Ye Q.L."/>
            <person name="Zhang D."/>
            <person name="Wang J.Y."/>
            <person name="Li Y.F."/>
            <person name="Zhong Z.M."/>
            <person name="Liu X."/>
            <person name="Yu X."/>
            <person name="Liu D.K."/>
            <person name="Tu X.D."/>
            <person name="Liu B."/>
            <person name="Hao Y."/>
            <person name="Liao X.Y."/>
            <person name="Jiang Y.T."/>
            <person name="Sun W.H."/>
            <person name="Chen J."/>
            <person name="Chen Y.Q."/>
            <person name="Ai Y."/>
            <person name="Zhai J.W."/>
            <person name="Wu S.S."/>
            <person name="Zhou Z."/>
            <person name="Hsiao Y.Y."/>
            <person name="Wu W.L."/>
            <person name="Chen Y.Y."/>
            <person name="Lin Y.F."/>
            <person name="Hsu J.L."/>
            <person name="Li C.Y."/>
            <person name="Wang Z.W."/>
            <person name="Zhao X."/>
            <person name="Zhong W.Y."/>
            <person name="Ma X.K."/>
            <person name="Ma L."/>
            <person name="Huang J."/>
            <person name="Chen G.Z."/>
            <person name="Huang M.Z."/>
            <person name="Huang L."/>
            <person name="Peng D.H."/>
            <person name="Luo Y.B."/>
            <person name="Zou S.Q."/>
            <person name="Chen S.P."/>
            <person name="Lan S."/>
            <person name="Tsai W.C."/>
            <person name="Van de Peer Y."/>
            <person name="Liu Z.J."/>
        </authorList>
    </citation>
    <scope>NUCLEOTIDE SEQUENCE [LARGE SCALE GENOMIC DNA]</scope>
    <source>
        <strain evidence="1">Lor287</strain>
    </source>
</reference>
<keyword evidence="2" id="KW-1185">Reference proteome</keyword>
<organism evidence="1 2">
    <name type="scientific">Platanthera zijinensis</name>
    <dbReference type="NCBI Taxonomy" id="2320716"/>
    <lineage>
        <taxon>Eukaryota</taxon>
        <taxon>Viridiplantae</taxon>
        <taxon>Streptophyta</taxon>
        <taxon>Embryophyta</taxon>
        <taxon>Tracheophyta</taxon>
        <taxon>Spermatophyta</taxon>
        <taxon>Magnoliopsida</taxon>
        <taxon>Liliopsida</taxon>
        <taxon>Asparagales</taxon>
        <taxon>Orchidaceae</taxon>
        <taxon>Orchidoideae</taxon>
        <taxon>Orchideae</taxon>
        <taxon>Orchidinae</taxon>
        <taxon>Platanthera</taxon>
    </lineage>
</organism>
<dbReference type="AlphaFoldDB" id="A0AAP0AVQ1"/>
<gene>
    <name evidence="1" type="ORF">KSP39_PZI022858</name>
</gene>
<protein>
    <submittedName>
        <fullName evidence="1">Uncharacterized protein</fullName>
    </submittedName>
</protein>
<evidence type="ECO:0000313" key="2">
    <source>
        <dbReference type="Proteomes" id="UP001418222"/>
    </source>
</evidence>
<evidence type="ECO:0000313" key="1">
    <source>
        <dbReference type="EMBL" id="KAK8916587.1"/>
    </source>
</evidence>
<comment type="caution">
    <text evidence="1">The sequence shown here is derived from an EMBL/GenBank/DDBJ whole genome shotgun (WGS) entry which is preliminary data.</text>
</comment>
<name>A0AAP0AVQ1_9ASPA</name>
<dbReference type="EMBL" id="JBBWWQ010000020">
    <property type="protein sequence ID" value="KAK8916587.1"/>
    <property type="molecule type" value="Genomic_DNA"/>
</dbReference>
<dbReference type="Proteomes" id="UP001418222">
    <property type="component" value="Unassembled WGS sequence"/>
</dbReference>
<sequence>MPPPFSRFPTHFPLLHPFWVSATLLARRSVADFTGTPVGRQYAKKARCSENLRIQPIPAAIGLLDPRFIIKEGFINTRQHPHPDQQFDIEAEPACAAAGRPNDPAKELRRTILMHTREEADRLIVGRRVNFGVSDAPLSGTQLSVNEPGPLADLIKSIDELIKSRARWRELKGNY</sequence>
<proteinExistence type="predicted"/>
<accession>A0AAP0AVQ1</accession>